<keyword evidence="2" id="KW-1133">Transmembrane helix</keyword>
<feature type="compositionally biased region" description="Polar residues" evidence="1">
    <location>
        <begin position="154"/>
        <end position="165"/>
    </location>
</feature>
<reference evidence="5" key="1">
    <citation type="journal article" date="2017" name="Nat. Ecol. Evol.">
        <title>Genome expansion and lineage-specific genetic innovations in the forest pathogenic fungi Armillaria.</title>
        <authorList>
            <person name="Sipos G."/>
            <person name="Prasanna A.N."/>
            <person name="Walter M.C."/>
            <person name="O'Connor E."/>
            <person name="Balint B."/>
            <person name="Krizsan K."/>
            <person name="Kiss B."/>
            <person name="Hess J."/>
            <person name="Varga T."/>
            <person name="Slot J."/>
            <person name="Riley R."/>
            <person name="Boka B."/>
            <person name="Rigling D."/>
            <person name="Barry K."/>
            <person name="Lee J."/>
            <person name="Mihaltcheva S."/>
            <person name="LaButti K."/>
            <person name="Lipzen A."/>
            <person name="Waldron R."/>
            <person name="Moloney N.M."/>
            <person name="Sperisen C."/>
            <person name="Kredics L."/>
            <person name="Vagvoelgyi C."/>
            <person name="Patrignani A."/>
            <person name="Fitzpatrick D."/>
            <person name="Nagy I."/>
            <person name="Doyle S."/>
            <person name="Anderson J.B."/>
            <person name="Grigoriev I.V."/>
            <person name="Gueldener U."/>
            <person name="Muensterkoetter M."/>
            <person name="Nagy L.G."/>
        </authorList>
    </citation>
    <scope>NUCLEOTIDE SEQUENCE [LARGE SCALE GENOMIC DNA]</scope>
    <source>
        <strain evidence="5">C18/9</strain>
    </source>
</reference>
<feature type="compositionally biased region" description="Basic and acidic residues" evidence="1">
    <location>
        <begin position="496"/>
        <end position="505"/>
    </location>
</feature>
<gene>
    <name evidence="4" type="ORF">ARMOST_05356</name>
</gene>
<dbReference type="AlphaFoldDB" id="A0A284R020"/>
<feature type="transmembrane region" description="Helical" evidence="2">
    <location>
        <begin position="37"/>
        <end position="59"/>
    </location>
</feature>
<dbReference type="Proteomes" id="UP000219338">
    <property type="component" value="Unassembled WGS sequence"/>
</dbReference>
<protein>
    <submittedName>
        <fullName evidence="4">Uncharacterized protein</fullName>
    </submittedName>
</protein>
<proteinExistence type="predicted"/>
<keyword evidence="2" id="KW-0472">Membrane</keyword>
<evidence type="ECO:0000256" key="1">
    <source>
        <dbReference type="SAM" id="MobiDB-lite"/>
    </source>
</evidence>
<dbReference type="EMBL" id="FUEG01000003">
    <property type="protein sequence ID" value="SJL02032.1"/>
    <property type="molecule type" value="Genomic_DNA"/>
</dbReference>
<evidence type="ECO:0000313" key="4">
    <source>
        <dbReference type="EMBL" id="SJL02032.1"/>
    </source>
</evidence>
<evidence type="ECO:0000256" key="2">
    <source>
        <dbReference type="SAM" id="Phobius"/>
    </source>
</evidence>
<feature type="compositionally biased region" description="Basic residues" evidence="1">
    <location>
        <begin position="237"/>
        <end position="249"/>
    </location>
</feature>
<name>A0A284R020_ARMOS</name>
<dbReference type="OMA" id="LRCMTSK"/>
<evidence type="ECO:0000313" key="5">
    <source>
        <dbReference type="Proteomes" id="UP000219338"/>
    </source>
</evidence>
<dbReference type="OrthoDB" id="2982374at2759"/>
<keyword evidence="3" id="KW-0732">Signal</keyword>
<feature type="region of interest" description="Disordered" evidence="1">
    <location>
        <begin position="408"/>
        <end position="435"/>
    </location>
</feature>
<feature type="signal peptide" evidence="3">
    <location>
        <begin position="1"/>
        <end position="21"/>
    </location>
</feature>
<sequence>MFIVFPWALLFFLFSPRFALAAPTGGISNNASYNLSASLAVLLTFLVVLTLLVVLKYIYIKRRRARNLHCDASASSLAIDSQKSSDSSMLSSLRCMTSKDGLAAFLVGFLGSPFWETSTKAWRNSLSWKEGTQSSFMYSLHVQSRSYRGSRSRQTFNEKSSSTNELGEKDAYIQDLSNSKQSSSLSSNGSLPPGFPVLLPIAPEKARRVPSKHGHDRRLSLPNTSATRKTDYESTTRQKRHSSLKSSKSRRSDSSIVLSPGLRMVYTNNSLDYPLPLSSEDLHPFALSASECRSDQSHVPPLPPLPPITPLLPSPVEFWNPESSIGRSYISHPYALAPYTKKSNLKQTARDHAETTHDKIVSKAPIRSPSMTRNSYTFIPPPPPFTDVPPVPPIPLPIPLPPREPIPALPKARPNTRSLSVRSRKSPPIGPSPLRIMTLPESVINDLFSLPTSQPNPPNTNEYQDHNSYTAKLNRHSYSSIGLGFPPVSCAPAGDRSVEPAKRSSTDSTSSKRIGDDDGSNLLLGIIRELVEETSQWDTSLYMDDKFKSMIEIAGSEGRGLDKCESVASPVEVDLGLLGLEVFRGQFGNGDENTE</sequence>
<accession>A0A284R020</accession>
<organism evidence="4 5">
    <name type="scientific">Armillaria ostoyae</name>
    <name type="common">Armillaria root rot fungus</name>
    <dbReference type="NCBI Taxonomy" id="47428"/>
    <lineage>
        <taxon>Eukaryota</taxon>
        <taxon>Fungi</taxon>
        <taxon>Dikarya</taxon>
        <taxon>Basidiomycota</taxon>
        <taxon>Agaricomycotina</taxon>
        <taxon>Agaricomycetes</taxon>
        <taxon>Agaricomycetidae</taxon>
        <taxon>Agaricales</taxon>
        <taxon>Marasmiineae</taxon>
        <taxon>Physalacriaceae</taxon>
        <taxon>Armillaria</taxon>
    </lineage>
</organism>
<feature type="chain" id="PRO_5013171024" evidence="3">
    <location>
        <begin position="22"/>
        <end position="595"/>
    </location>
</feature>
<feature type="region of interest" description="Disordered" evidence="1">
    <location>
        <begin position="492"/>
        <end position="516"/>
    </location>
</feature>
<evidence type="ECO:0000256" key="3">
    <source>
        <dbReference type="SAM" id="SignalP"/>
    </source>
</evidence>
<keyword evidence="5" id="KW-1185">Reference proteome</keyword>
<keyword evidence="2" id="KW-0812">Transmembrane</keyword>
<feature type="region of interest" description="Disordered" evidence="1">
    <location>
        <begin position="149"/>
        <end position="168"/>
    </location>
</feature>
<feature type="region of interest" description="Disordered" evidence="1">
    <location>
        <begin position="206"/>
        <end position="255"/>
    </location>
</feature>